<evidence type="ECO:0000256" key="4">
    <source>
        <dbReference type="ARBA" id="ARBA00022553"/>
    </source>
</evidence>
<reference evidence="15" key="1">
    <citation type="submission" date="2019-08" db="EMBL/GenBank/DDBJ databases">
        <authorList>
            <person name="Kucharzyk K."/>
            <person name="Murdoch R.W."/>
            <person name="Higgins S."/>
            <person name="Loffler F."/>
        </authorList>
    </citation>
    <scope>NUCLEOTIDE SEQUENCE</scope>
</reference>
<dbReference type="AlphaFoldDB" id="A0A644WUD4"/>
<evidence type="ECO:0000256" key="9">
    <source>
        <dbReference type="ARBA" id="ARBA00022842"/>
    </source>
</evidence>
<keyword evidence="11 13" id="KW-1133">Transmembrane helix</keyword>
<dbReference type="GO" id="GO:0005886">
    <property type="term" value="C:plasma membrane"/>
    <property type="evidence" value="ECO:0007669"/>
    <property type="project" value="UniProtKB-SubCell"/>
</dbReference>
<dbReference type="Pfam" id="PF00702">
    <property type="entry name" value="Hydrolase"/>
    <property type="match status" value="1"/>
</dbReference>
<feature type="transmembrane region" description="Helical" evidence="13">
    <location>
        <begin position="566"/>
        <end position="585"/>
    </location>
</feature>
<dbReference type="PROSITE" id="PS00154">
    <property type="entry name" value="ATPASE_E1_E2"/>
    <property type="match status" value="1"/>
</dbReference>
<dbReference type="FunFam" id="2.70.150.10:FF:000090">
    <property type="entry name" value="Cadmium-translocating P-type ATPase"/>
    <property type="match status" value="1"/>
</dbReference>
<dbReference type="SUPFAM" id="SSF81665">
    <property type="entry name" value="Calcium ATPase, transmembrane domain M"/>
    <property type="match status" value="1"/>
</dbReference>
<keyword evidence="8" id="KW-0067">ATP-binding</keyword>
<feature type="transmembrane region" description="Helical" evidence="13">
    <location>
        <begin position="591"/>
        <end position="609"/>
    </location>
</feature>
<dbReference type="NCBIfam" id="TIGR01494">
    <property type="entry name" value="ATPase_P-type"/>
    <property type="match status" value="1"/>
</dbReference>
<evidence type="ECO:0000256" key="11">
    <source>
        <dbReference type="ARBA" id="ARBA00022989"/>
    </source>
</evidence>
<dbReference type="GO" id="GO:0016887">
    <property type="term" value="F:ATP hydrolysis activity"/>
    <property type="evidence" value="ECO:0007669"/>
    <property type="project" value="InterPro"/>
</dbReference>
<dbReference type="InterPro" id="IPR059000">
    <property type="entry name" value="ATPase_P-type_domA"/>
</dbReference>
<organism evidence="15">
    <name type="scientific">bioreactor metagenome</name>
    <dbReference type="NCBI Taxonomy" id="1076179"/>
    <lineage>
        <taxon>unclassified sequences</taxon>
        <taxon>metagenomes</taxon>
        <taxon>ecological metagenomes</taxon>
    </lineage>
</organism>
<dbReference type="InterPro" id="IPR051014">
    <property type="entry name" value="Cation_Transport_ATPase_IB"/>
</dbReference>
<dbReference type="InterPro" id="IPR023298">
    <property type="entry name" value="ATPase_P-typ_TM_dom_sf"/>
</dbReference>
<keyword evidence="12 13" id="KW-0472">Membrane</keyword>
<dbReference type="NCBIfam" id="TIGR01512">
    <property type="entry name" value="ATPase-IB2_Cd"/>
    <property type="match status" value="1"/>
</dbReference>
<keyword evidence="9" id="KW-0460">Magnesium</keyword>
<keyword evidence="5 13" id="KW-0812">Transmembrane</keyword>
<feature type="transmembrane region" description="Helical" evidence="13">
    <location>
        <begin position="5"/>
        <end position="21"/>
    </location>
</feature>
<dbReference type="Pfam" id="PF00122">
    <property type="entry name" value="E1-E2_ATPase"/>
    <property type="match status" value="1"/>
</dbReference>
<evidence type="ECO:0000256" key="5">
    <source>
        <dbReference type="ARBA" id="ARBA00022692"/>
    </source>
</evidence>
<dbReference type="Gene3D" id="3.40.50.1000">
    <property type="entry name" value="HAD superfamily/HAD-like"/>
    <property type="match status" value="1"/>
</dbReference>
<keyword evidence="10" id="KW-1278">Translocase</keyword>
<evidence type="ECO:0000256" key="8">
    <source>
        <dbReference type="ARBA" id="ARBA00022840"/>
    </source>
</evidence>
<evidence type="ECO:0000256" key="12">
    <source>
        <dbReference type="ARBA" id="ARBA00023136"/>
    </source>
</evidence>
<dbReference type="NCBIfam" id="TIGR01525">
    <property type="entry name" value="ATPase-IB_hvy"/>
    <property type="match status" value="1"/>
</dbReference>
<evidence type="ECO:0000313" key="15">
    <source>
        <dbReference type="EMBL" id="MPM07359.1"/>
    </source>
</evidence>
<dbReference type="PANTHER" id="PTHR48085:SF5">
    <property type="entry name" value="CADMIUM_ZINC-TRANSPORTING ATPASE HMA4-RELATED"/>
    <property type="match status" value="1"/>
</dbReference>
<dbReference type="InterPro" id="IPR023214">
    <property type="entry name" value="HAD_sf"/>
</dbReference>
<dbReference type="PANTHER" id="PTHR48085">
    <property type="entry name" value="CADMIUM/ZINC-TRANSPORTING ATPASE HMA2-RELATED"/>
    <property type="match status" value="1"/>
</dbReference>
<proteinExistence type="inferred from homology"/>
<dbReference type="GO" id="GO:0046872">
    <property type="term" value="F:metal ion binding"/>
    <property type="evidence" value="ECO:0007669"/>
    <property type="project" value="UniProtKB-KW"/>
</dbReference>
<evidence type="ECO:0000256" key="1">
    <source>
        <dbReference type="ARBA" id="ARBA00004651"/>
    </source>
</evidence>
<dbReference type="SUPFAM" id="SSF81653">
    <property type="entry name" value="Calcium ATPase, transduction domain A"/>
    <property type="match status" value="1"/>
</dbReference>
<evidence type="ECO:0000256" key="3">
    <source>
        <dbReference type="ARBA" id="ARBA00022475"/>
    </source>
</evidence>
<dbReference type="FunFam" id="3.40.1110.10:FF:000066">
    <property type="entry name" value="Cadmium-translocating P-type ATPase"/>
    <property type="match status" value="1"/>
</dbReference>
<dbReference type="InterPro" id="IPR008250">
    <property type="entry name" value="ATPase_P-typ_transduc_dom_A_sf"/>
</dbReference>
<comment type="caution">
    <text evidence="15">The sequence shown here is derived from an EMBL/GenBank/DDBJ whole genome shotgun (WGS) entry which is preliminary data.</text>
</comment>
<protein>
    <submittedName>
        <fullName evidence="15">Cadmium, zinc and cobalt-transporting ATPase</fullName>
        <ecNumber evidence="15">3.6.3.3</ecNumber>
    </submittedName>
</protein>
<dbReference type="InterPro" id="IPR027256">
    <property type="entry name" value="P-typ_ATPase_IB"/>
</dbReference>
<keyword evidence="4" id="KW-0597">Phosphoprotein</keyword>
<evidence type="ECO:0000256" key="7">
    <source>
        <dbReference type="ARBA" id="ARBA00022741"/>
    </source>
</evidence>
<keyword evidence="3" id="KW-1003">Cell membrane</keyword>
<dbReference type="CDD" id="cd07548">
    <property type="entry name" value="P-type_ATPase-Cd_Zn_Co_like"/>
    <property type="match status" value="1"/>
</dbReference>
<dbReference type="SUPFAM" id="SSF56784">
    <property type="entry name" value="HAD-like"/>
    <property type="match status" value="1"/>
</dbReference>
<evidence type="ECO:0000256" key="13">
    <source>
        <dbReference type="SAM" id="Phobius"/>
    </source>
</evidence>
<feature type="transmembrane region" description="Helical" evidence="13">
    <location>
        <begin position="230"/>
        <end position="250"/>
    </location>
</feature>
<keyword evidence="6" id="KW-0479">Metal-binding</keyword>
<evidence type="ECO:0000256" key="6">
    <source>
        <dbReference type="ARBA" id="ARBA00022723"/>
    </source>
</evidence>
<dbReference type="Gene3D" id="2.70.150.10">
    <property type="entry name" value="Calcium-transporting ATPase, cytoplasmic transduction domain A"/>
    <property type="match status" value="1"/>
</dbReference>
<dbReference type="InterPro" id="IPR036412">
    <property type="entry name" value="HAD-like_sf"/>
</dbReference>
<comment type="similarity">
    <text evidence="2">Belongs to the cation transport ATPase (P-type) (TC 3.A.3) family. Type IB subfamily.</text>
</comment>
<evidence type="ECO:0000259" key="14">
    <source>
        <dbReference type="Pfam" id="PF00122"/>
    </source>
</evidence>
<dbReference type="InterPro" id="IPR001757">
    <property type="entry name" value="P_typ_ATPase"/>
</dbReference>
<feature type="domain" description="P-type ATPase A" evidence="14">
    <location>
        <begin position="112"/>
        <end position="211"/>
    </location>
</feature>
<dbReference type="GO" id="GO:0005524">
    <property type="term" value="F:ATP binding"/>
    <property type="evidence" value="ECO:0007669"/>
    <property type="project" value="UniProtKB-KW"/>
</dbReference>
<dbReference type="InterPro" id="IPR018303">
    <property type="entry name" value="ATPase_P-typ_P_site"/>
</dbReference>
<sequence length="614" mass="66046">MTKRLWRIIIGAALLATAVLLNLNNEWLQIALFIISYIIVGGDVVKRAVKNIFKGQVFDENFLMSIATIGAFFIGEYPEGVAVMLFYQVGELFQSYAVGMSRKSIASLMDIRPDYANVKKGDELVKVDPDEVQIGDIIVIKAGEKIPLDGKVIEGSSMIDTSALTGESVPREVEVGSDILSGCININGVITAEVTKEFGESTVSKILDLVENASSKKSNSEQFITKFARYYTPVVVIIAVFLAIIPPLVIDGATFSDWIYRALAFLVVSCPCALVISIPLSFFGGIGGASKKGILVKGSNYLEALAQTEIVVFDKTGTLTKGVFNVQEIHPEGVSKEELLELTAYVESYSNHPISLSLKRAYGKEIDNGRISDVEEISGHGVIATVDGKKVMAGNIKLMKMMDIPYFKGELIGTAVHVAVNNKYIGYIVIADEVKEDSAQAIKELKAANIKQTVMLTGDNKSVGSKVAKELGLDKVYAELLPADKVEKLEELFSQKSTKGKLAFVGDGINDAPVLARADIGIAMGGLGSDAAIEAADIVIMTDEPSKIATAMKISKKTLKIANQNIVFAIGIKIIVLILSAFGIATMWAAIFADVGVTIIAVLNAFRALNVKKL</sequence>
<dbReference type="EMBL" id="VSSQ01001326">
    <property type="protein sequence ID" value="MPM07359.1"/>
    <property type="molecule type" value="Genomic_DNA"/>
</dbReference>
<evidence type="ECO:0000256" key="10">
    <source>
        <dbReference type="ARBA" id="ARBA00022967"/>
    </source>
</evidence>
<evidence type="ECO:0000256" key="2">
    <source>
        <dbReference type="ARBA" id="ARBA00006024"/>
    </source>
</evidence>
<keyword evidence="15" id="KW-0378">Hydrolase</keyword>
<dbReference type="PRINTS" id="PR00119">
    <property type="entry name" value="CATATPASE"/>
</dbReference>
<feature type="transmembrane region" description="Helical" evidence="13">
    <location>
        <begin position="27"/>
        <end position="45"/>
    </location>
</feature>
<keyword evidence="7" id="KW-0547">Nucleotide-binding</keyword>
<dbReference type="Gene3D" id="3.40.1110.10">
    <property type="entry name" value="Calcium-transporting ATPase, cytoplasmic domain N"/>
    <property type="match status" value="1"/>
</dbReference>
<gene>
    <name evidence="15" type="primary">cadA_20</name>
    <name evidence="15" type="ORF">SDC9_53665</name>
</gene>
<feature type="transmembrane region" description="Helical" evidence="13">
    <location>
        <begin position="262"/>
        <end position="283"/>
    </location>
</feature>
<dbReference type="InterPro" id="IPR023299">
    <property type="entry name" value="ATPase_P-typ_cyto_dom_N"/>
</dbReference>
<accession>A0A644WUD4</accession>
<dbReference type="GO" id="GO:0019829">
    <property type="term" value="F:ATPase-coupled monoatomic cation transmembrane transporter activity"/>
    <property type="evidence" value="ECO:0007669"/>
    <property type="project" value="InterPro"/>
</dbReference>
<name>A0A644WUD4_9ZZZZ</name>
<comment type="subcellular location">
    <subcellularLocation>
        <location evidence="1">Cell membrane</location>
        <topology evidence="1">Multi-pass membrane protein</topology>
    </subcellularLocation>
</comment>
<dbReference type="PRINTS" id="PR00941">
    <property type="entry name" value="CDATPASE"/>
</dbReference>
<dbReference type="EC" id="3.6.3.3" evidence="15"/>
<dbReference type="GO" id="GO:0015086">
    <property type="term" value="F:cadmium ion transmembrane transporter activity"/>
    <property type="evidence" value="ECO:0007669"/>
    <property type="project" value="TreeGrafter"/>
</dbReference>